<protein>
    <submittedName>
        <fullName evidence="2">Transposase</fullName>
    </submittedName>
</protein>
<dbReference type="GO" id="GO:0003676">
    <property type="term" value="F:nucleic acid binding"/>
    <property type="evidence" value="ECO:0007669"/>
    <property type="project" value="InterPro"/>
</dbReference>
<comment type="caution">
    <text evidence="2">The sequence shown here is derived from an EMBL/GenBank/DDBJ whole genome shotgun (WGS) entry which is preliminary data.</text>
</comment>
<dbReference type="AlphaFoldDB" id="A0A934ND52"/>
<sequence>RPPPPPQHLEAEQPGDLVQLDCFHIGRLSGTKGRVWQYSAIDVASSFVWAEVHVTQLNPSAKHTSALVRKVAADLAQAGWNFKAVMTDNGSEFRSAAFGQAVSSLAAKQRFIRAGRPQTNGCVERAQRTILEECWRPTFARSLVPKYTALRRDLNAYLRYYNFERAHTGRLNASRPPAELVYPARKMSPR</sequence>
<feature type="non-terminal residue" evidence="2">
    <location>
        <position position="1"/>
    </location>
</feature>
<dbReference type="Gene3D" id="3.30.420.10">
    <property type="entry name" value="Ribonuclease H-like superfamily/Ribonuclease H"/>
    <property type="match status" value="1"/>
</dbReference>
<feature type="domain" description="Integrase catalytic" evidence="1">
    <location>
        <begin position="10"/>
        <end position="185"/>
    </location>
</feature>
<dbReference type="EMBL" id="JAEKNQ010000023">
    <property type="protein sequence ID" value="MBJ7602778.1"/>
    <property type="molecule type" value="Genomic_DNA"/>
</dbReference>
<dbReference type="Pfam" id="PF00665">
    <property type="entry name" value="rve"/>
    <property type="match status" value="1"/>
</dbReference>
<organism evidence="2 3">
    <name type="scientific">Candidatus Dormiibacter inghamiae</name>
    <dbReference type="NCBI Taxonomy" id="3127013"/>
    <lineage>
        <taxon>Bacteria</taxon>
        <taxon>Bacillati</taxon>
        <taxon>Candidatus Dormiibacterota</taxon>
        <taxon>Candidatus Dormibacteria</taxon>
        <taxon>Candidatus Dormibacterales</taxon>
        <taxon>Candidatus Dormibacteraceae</taxon>
        <taxon>Candidatus Dormiibacter</taxon>
    </lineage>
</organism>
<dbReference type="InterPro" id="IPR036397">
    <property type="entry name" value="RNaseH_sf"/>
</dbReference>
<proteinExistence type="predicted"/>
<gene>
    <name evidence="2" type="ORF">JF888_06245</name>
</gene>
<evidence type="ECO:0000313" key="2">
    <source>
        <dbReference type="EMBL" id="MBJ7602778.1"/>
    </source>
</evidence>
<dbReference type="RefSeq" id="WP_338177686.1">
    <property type="nucleotide sequence ID" value="NZ_JAEKNQ010000023.1"/>
</dbReference>
<evidence type="ECO:0000313" key="3">
    <source>
        <dbReference type="Proteomes" id="UP000620075"/>
    </source>
</evidence>
<dbReference type="PROSITE" id="PS50994">
    <property type="entry name" value="INTEGRASE"/>
    <property type="match status" value="1"/>
</dbReference>
<name>A0A934ND52_9BACT</name>
<reference evidence="2 3" key="1">
    <citation type="submission" date="2020-10" db="EMBL/GenBank/DDBJ databases">
        <title>Ca. Dormibacterota MAGs.</title>
        <authorList>
            <person name="Montgomery K."/>
        </authorList>
    </citation>
    <scope>NUCLEOTIDE SEQUENCE [LARGE SCALE GENOMIC DNA]</scope>
    <source>
        <strain evidence="2">SC8811_S16_3</strain>
    </source>
</reference>
<dbReference type="GO" id="GO:0015074">
    <property type="term" value="P:DNA integration"/>
    <property type="evidence" value="ECO:0007669"/>
    <property type="project" value="InterPro"/>
</dbReference>
<dbReference type="InterPro" id="IPR001584">
    <property type="entry name" value="Integrase_cat-core"/>
</dbReference>
<dbReference type="Proteomes" id="UP000620075">
    <property type="component" value="Unassembled WGS sequence"/>
</dbReference>
<accession>A0A934ND52</accession>
<evidence type="ECO:0000259" key="1">
    <source>
        <dbReference type="PROSITE" id="PS50994"/>
    </source>
</evidence>
<dbReference type="InterPro" id="IPR012337">
    <property type="entry name" value="RNaseH-like_sf"/>
</dbReference>
<dbReference type="SUPFAM" id="SSF53098">
    <property type="entry name" value="Ribonuclease H-like"/>
    <property type="match status" value="1"/>
</dbReference>